<name>A0A6N2MHH0_SALVM</name>
<accession>A0A6N2MHH0</accession>
<protein>
    <submittedName>
        <fullName evidence="1">Uncharacterized protein</fullName>
    </submittedName>
</protein>
<evidence type="ECO:0000313" key="1">
    <source>
        <dbReference type="EMBL" id="VFU53713.1"/>
    </source>
</evidence>
<dbReference type="AlphaFoldDB" id="A0A6N2MHH0"/>
<reference evidence="1" key="1">
    <citation type="submission" date="2019-03" db="EMBL/GenBank/DDBJ databases">
        <authorList>
            <person name="Mank J."/>
            <person name="Almeida P."/>
        </authorList>
    </citation>
    <scope>NUCLEOTIDE SEQUENCE</scope>
    <source>
        <strain evidence="1">78183</strain>
    </source>
</reference>
<proteinExistence type="predicted"/>
<organism evidence="1">
    <name type="scientific">Salix viminalis</name>
    <name type="common">Common osier</name>
    <name type="synonym">Basket willow</name>
    <dbReference type="NCBI Taxonomy" id="40686"/>
    <lineage>
        <taxon>Eukaryota</taxon>
        <taxon>Viridiplantae</taxon>
        <taxon>Streptophyta</taxon>
        <taxon>Embryophyta</taxon>
        <taxon>Tracheophyta</taxon>
        <taxon>Spermatophyta</taxon>
        <taxon>Magnoliopsida</taxon>
        <taxon>eudicotyledons</taxon>
        <taxon>Gunneridae</taxon>
        <taxon>Pentapetalae</taxon>
        <taxon>rosids</taxon>
        <taxon>fabids</taxon>
        <taxon>Malpighiales</taxon>
        <taxon>Salicaceae</taxon>
        <taxon>Saliceae</taxon>
        <taxon>Salix</taxon>
    </lineage>
</organism>
<gene>
    <name evidence="1" type="ORF">SVIM_LOCUS373250</name>
</gene>
<dbReference type="EMBL" id="CAADRP010001818">
    <property type="protein sequence ID" value="VFU53713.1"/>
    <property type="molecule type" value="Genomic_DNA"/>
</dbReference>
<sequence length="68" mass="7819">MPKDETYDTLKEDVQTLTSLLVPFLEEIHSVLILYGLDRLKSTENNKMGGKNTKEGKKMYSVCLLHNF</sequence>